<dbReference type="PANTHER" id="PTHR23030:SF39">
    <property type="entry name" value="PROGRAMMED CELL DEATH 6-INTERACTING PROTEIN"/>
    <property type="match status" value="1"/>
</dbReference>
<dbReference type="EMBL" id="JAKWFO010000007">
    <property type="protein sequence ID" value="KAI9634345.1"/>
    <property type="molecule type" value="Genomic_DNA"/>
</dbReference>
<proteinExistence type="inferred from homology"/>
<dbReference type="InterPro" id="IPR038499">
    <property type="entry name" value="BRO1_sf"/>
</dbReference>
<evidence type="ECO:0000313" key="6">
    <source>
        <dbReference type="Proteomes" id="UP001164286"/>
    </source>
</evidence>
<dbReference type="Gene3D" id="1.20.120.560">
    <property type="entry name" value="alix/aip1 in complex with the ypdl late domain"/>
    <property type="match status" value="1"/>
</dbReference>
<dbReference type="Gene3D" id="1.20.140.50">
    <property type="entry name" value="alix/aip1 like domains"/>
    <property type="match status" value="1"/>
</dbReference>
<organism evidence="5 6">
    <name type="scientific">Dioszegia hungarica</name>
    <dbReference type="NCBI Taxonomy" id="4972"/>
    <lineage>
        <taxon>Eukaryota</taxon>
        <taxon>Fungi</taxon>
        <taxon>Dikarya</taxon>
        <taxon>Basidiomycota</taxon>
        <taxon>Agaricomycotina</taxon>
        <taxon>Tremellomycetes</taxon>
        <taxon>Tremellales</taxon>
        <taxon>Bulleribasidiaceae</taxon>
        <taxon>Dioszegia</taxon>
    </lineage>
</organism>
<evidence type="ECO:0000256" key="1">
    <source>
        <dbReference type="ARBA" id="ARBA00038154"/>
    </source>
</evidence>
<dbReference type="CDD" id="cd09241">
    <property type="entry name" value="BRO1_ScRim20-like"/>
    <property type="match status" value="1"/>
</dbReference>
<keyword evidence="6" id="KW-1185">Reference proteome</keyword>
<dbReference type="Proteomes" id="UP001164286">
    <property type="component" value="Unassembled WGS sequence"/>
</dbReference>
<sequence>MSNFLPLPTKRATPIPDLGPKILSYITNNFRDAHPEAFKRDVEQFVALRREWVEGKGEAHPEGVKGLMRYHAQLAFLVTKFPRDIGVAFSYHTPFPPAFSITPDAPMPLNSLTFERAAVLFNVAALYASMAAAERRAELEGIKRALGYLTSAAGVLSFLITSVLPTLKNELPTPNAAGYDMTESFLAAVREFMLAQAQECFWQQAVMQGSYKDPIVAKLSMKVSEYYKSALTSANNPEYPSAAFLPTNWTTHITIKQLHFEAAAQYRMSKDDVNKSRYGVEISRLRVAEGLAKKGLSNTRGVADSVVSDLKDLQNAVKTALERATRENDLIYVSPVPPANQLDPINGAGMVKLATPHEIAEPVEWLMKGGAGIGPLFSGLVPYGVHLALSVYDDRKDTLVRELDSRREELDGLAASTLQSLSLPGTIQALDRPVGLPPSLLKKAEEADAGGGTRRIEGLLDEVARLSKANRKQLEEAMDILDEEATEYDTLLERRPDMANSRPPSHIANSGLIQTAQQYESTMKAAGDSDATVRRKWEEWESRIAVLADEDDLKDYIPSTTSPTSLPSSVRPLRASLEELDDRIANRLRIIQEARGLAHGDDIRPQVLAEASRMAHGGSGDVKPEWFEGIFEKALEKYEGVRADMAREGGKQEALLERIRVQNETFLSERKDDPRVRAREQALQEMDMAYWKWRELIENLTEGVGFYNNLSEILRGFKVACGQFLNSRRADVGQITNGMQQMGVGQQRPQQPPQQHQQQQPQHHQQQYHQQQHDQPSYSDHQQPSPSRHGQYQPEPSYHQPSGYTSSPPPSRAPPPQSHHSPPSQQRATFLPHPSSATWQDAPDFLPPPPPQPILRSGGIPAAAPSRHSYDAPAGLDTPKRVTRSQASKGPIGDAERNPYKGNATSRRGGGVV</sequence>
<dbReference type="GeneID" id="77728136"/>
<evidence type="ECO:0000313" key="5">
    <source>
        <dbReference type="EMBL" id="KAI9634345.1"/>
    </source>
</evidence>
<gene>
    <name evidence="5" type="ORF">MKK02DRAFT_34392</name>
</gene>
<evidence type="ECO:0000256" key="2">
    <source>
        <dbReference type="SAM" id="Coils"/>
    </source>
</evidence>
<dbReference type="SMART" id="SM01041">
    <property type="entry name" value="BRO1"/>
    <property type="match status" value="1"/>
</dbReference>
<dbReference type="InterPro" id="IPR004328">
    <property type="entry name" value="BRO1_dom"/>
</dbReference>
<dbReference type="AlphaFoldDB" id="A0AA38H5C7"/>
<name>A0AA38H5C7_9TREE</name>
<feature type="coiled-coil region" evidence="2">
    <location>
        <begin position="456"/>
        <end position="494"/>
    </location>
</feature>
<dbReference type="PROSITE" id="PS51180">
    <property type="entry name" value="BRO1"/>
    <property type="match status" value="1"/>
</dbReference>
<feature type="compositionally biased region" description="Pro residues" evidence="3">
    <location>
        <begin position="807"/>
        <end position="817"/>
    </location>
</feature>
<keyword evidence="2" id="KW-0175">Coiled coil</keyword>
<feature type="compositionally biased region" description="Low complexity" evidence="3">
    <location>
        <begin position="746"/>
        <end position="783"/>
    </location>
</feature>
<feature type="region of interest" description="Disordered" evidence="3">
    <location>
        <begin position="742"/>
        <end position="913"/>
    </location>
</feature>
<dbReference type="PANTHER" id="PTHR23030">
    <property type="entry name" value="PCD6 INTERACTING PROTEIN-RELATED"/>
    <property type="match status" value="1"/>
</dbReference>
<comment type="similarity">
    <text evidence="1">Belongs to the palA/RIM20 family.</text>
</comment>
<dbReference type="Pfam" id="PF03097">
    <property type="entry name" value="BRO1"/>
    <property type="match status" value="1"/>
</dbReference>
<dbReference type="Gene3D" id="1.25.40.280">
    <property type="entry name" value="alix/aip1 like domains"/>
    <property type="match status" value="1"/>
</dbReference>
<comment type="caution">
    <text evidence="5">The sequence shown here is derived from an EMBL/GenBank/DDBJ whole genome shotgun (WGS) entry which is preliminary data.</text>
</comment>
<dbReference type="RefSeq" id="XP_052944122.1">
    <property type="nucleotide sequence ID" value="XM_053088931.1"/>
</dbReference>
<accession>A0AA38H5C7</accession>
<reference evidence="5" key="1">
    <citation type="journal article" date="2022" name="G3 (Bethesda)">
        <title>High quality genome of the basidiomycete yeast Dioszegia hungarica PDD-24b-2 isolated from cloud water.</title>
        <authorList>
            <person name="Jarrige D."/>
            <person name="Haridas S."/>
            <person name="Bleykasten-Grosshans C."/>
            <person name="Joly M."/>
            <person name="Nadalig T."/>
            <person name="Sancelme M."/>
            <person name="Vuilleumier S."/>
            <person name="Grigoriev I.V."/>
            <person name="Amato P."/>
            <person name="Bringel F."/>
        </authorList>
    </citation>
    <scope>NUCLEOTIDE SEQUENCE</scope>
    <source>
        <strain evidence="5">PDD-24b-2</strain>
    </source>
</reference>
<evidence type="ECO:0000259" key="4">
    <source>
        <dbReference type="PROSITE" id="PS51180"/>
    </source>
</evidence>
<dbReference type="GO" id="GO:0005768">
    <property type="term" value="C:endosome"/>
    <property type="evidence" value="ECO:0007669"/>
    <property type="project" value="TreeGrafter"/>
</dbReference>
<evidence type="ECO:0000256" key="3">
    <source>
        <dbReference type="SAM" id="MobiDB-lite"/>
    </source>
</evidence>
<dbReference type="Pfam" id="PF13949">
    <property type="entry name" value="ALIX_LYPXL_bnd"/>
    <property type="match status" value="1"/>
</dbReference>
<feature type="domain" description="BRO1" evidence="4">
    <location>
        <begin position="3"/>
        <end position="414"/>
    </location>
</feature>
<dbReference type="InterPro" id="IPR025304">
    <property type="entry name" value="ALIX_V_dom"/>
</dbReference>
<feature type="compositionally biased region" description="Low complexity" evidence="3">
    <location>
        <begin position="818"/>
        <end position="828"/>
    </location>
</feature>
<protein>
    <submittedName>
        <fullName evidence="5">Intracellular transporter</fullName>
    </submittedName>
</protein>